<evidence type="ECO:0008006" key="3">
    <source>
        <dbReference type="Google" id="ProtNLM"/>
    </source>
</evidence>
<dbReference type="Proteomes" id="UP000028511">
    <property type="component" value="Unassembled WGS sequence"/>
</dbReference>
<reference evidence="2" key="1">
    <citation type="submission" date="2013-07" db="EMBL/GenBank/DDBJ databases">
        <title>Sub-species coevolution in mutualistic symbiosis.</title>
        <authorList>
            <person name="Murfin K."/>
            <person name="Klassen J."/>
            <person name="Lee M."/>
            <person name="Forst S."/>
            <person name="Stock P."/>
            <person name="Goodrich-Blair H."/>
        </authorList>
    </citation>
    <scope>NUCLEOTIDE SEQUENCE [LARGE SCALE GENOMIC DNA]</scope>
    <source>
        <strain evidence="2">Puntauvense</strain>
    </source>
</reference>
<feature type="signal peptide" evidence="1">
    <location>
        <begin position="1"/>
        <end position="19"/>
    </location>
</feature>
<evidence type="ECO:0000256" key="1">
    <source>
        <dbReference type="SAM" id="SignalP"/>
    </source>
</evidence>
<organism evidence="2">
    <name type="scientific">Xenorhabdus bovienii str. puntauvense</name>
    <dbReference type="NCBI Taxonomy" id="1398201"/>
    <lineage>
        <taxon>Bacteria</taxon>
        <taxon>Pseudomonadati</taxon>
        <taxon>Pseudomonadota</taxon>
        <taxon>Gammaproteobacteria</taxon>
        <taxon>Enterobacterales</taxon>
        <taxon>Morganellaceae</taxon>
        <taxon>Xenorhabdus</taxon>
    </lineage>
</organism>
<dbReference type="EMBL" id="CBSW010000139">
    <property type="protein sequence ID" value="CDG96774.1"/>
    <property type="molecule type" value="Genomic_DNA"/>
</dbReference>
<dbReference type="HOGENOM" id="CLU_1199413_0_0_6"/>
<dbReference type="AlphaFoldDB" id="A0A077ND08"/>
<evidence type="ECO:0000313" key="2">
    <source>
        <dbReference type="EMBL" id="CDG96774.1"/>
    </source>
</evidence>
<protein>
    <recommendedName>
        <fullName evidence="3">Secreted protein</fullName>
    </recommendedName>
</protein>
<feature type="chain" id="PRO_5001721896" description="Secreted protein" evidence="1">
    <location>
        <begin position="20"/>
        <end position="231"/>
    </location>
</feature>
<name>A0A077ND08_XENBV</name>
<dbReference type="RefSeq" id="WP_038217073.1">
    <property type="nucleotide sequence ID" value="NZ_CAWLWN010000192.1"/>
</dbReference>
<sequence>MTKIFTALLLASLPVTAIAALPQPKHPDVLKTVKEVVIQDAIDGFLNNGNGTAFAFGDAVIGPLTDIDIIREYKRNELAANNKFQGKPIRVLSKAINISADMFGNGVITTGSRLSLRVDKNDPEVLNLVAGERIDMVCTGYKYVLDSPILKDCKTSKEYANETVKKMGEEINLISYILYFSAEKELIKHCKRAKQECLDSIPRIISNDSTQEAMKAFLEKHRGDFGIKLNL</sequence>
<accession>A0A077ND08</accession>
<proteinExistence type="predicted"/>
<gene>
    <name evidence="2" type="ORF">XBP1_2230020</name>
</gene>
<comment type="caution">
    <text evidence="2">The sequence shown here is derived from an EMBL/GenBank/DDBJ whole genome shotgun (WGS) entry which is preliminary data.</text>
</comment>
<keyword evidence="1" id="KW-0732">Signal</keyword>